<dbReference type="PANTHER" id="PTHR30480:SF16">
    <property type="entry name" value="GLYCOSIDE HYDROLASE FAMILY 3 DOMAIN PROTEIN"/>
    <property type="match status" value="1"/>
</dbReference>
<dbReference type="Pfam" id="PF00933">
    <property type="entry name" value="Glyco_hydro_3"/>
    <property type="match status" value="1"/>
</dbReference>
<dbReference type="PATRIC" id="fig|857265.3.peg.1895"/>
<dbReference type="NCBIfam" id="NF003740">
    <property type="entry name" value="PRK05337.1"/>
    <property type="match status" value="1"/>
</dbReference>
<dbReference type="InterPro" id="IPR036962">
    <property type="entry name" value="Glyco_hydro_3_N_sf"/>
</dbReference>
<proteinExistence type="inferred from homology"/>
<dbReference type="EMBL" id="LAQT01000007">
    <property type="protein sequence ID" value="KPC53256.1"/>
    <property type="molecule type" value="Genomic_DNA"/>
</dbReference>
<dbReference type="OrthoDB" id="9786661at2"/>
<dbReference type="AlphaFoldDB" id="A0A0N0GP09"/>
<dbReference type="GO" id="GO:0004553">
    <property type="term" value="F:hydrolase activity, hydrolyzing O-glycosyl compounds"/>
    <property type="evidence" value="ECO:0007669"/>
    <property type="project" value="InterPro"/>
</dbReference>
<name>A0A0N0GP09_9NEIS</name>
<dbReference type="Proteomes" id="UP000037939">
    <property type="component" value="Unassembled WGS sequence"/>
</dbReference>
<feature type="domain" description="Glycoside hydrolase family 3 N-terminal" evidence="4">
    <location>
        <begin position="9"/>
        <end position="332"/>
    </location>
</feature>
<keyword evidence="2" id="KW-0378">Hydrolase</keyword>
<evidence type="ECO:0000256" key="1">
    <source>
        <dbReference type="ARBA" id="ARBA00005336"/>
    </source>
</evidence>
<dbReference type="GO" id="GO:0009254">
    <property type="term" value="P:peptidoglycan turnover"/>
    <property type="evidence" value="ECO:0007669"/>
    <property type="project" value="TreeGrafter"/>
</dbReference>
<dbReference type="InterPro" id="IPR017853">
    <property type="entry name" value="GH"/>
</dbReference>
<keyword evidence="3" id="KW-0326">Glycosidase</keyword>
<dbReference type="RefSeq" id="WP_053937504.1">
    <property type="nucleotide sequence ID" value="NZ_LAQT01000007.1"/>
</dbReference>
<dbReference type="GO" id="GO:0005975">
    <property type="term" value="P:carbohydrate metabolic process"/>
    <property type="evidence" value="ECO:0007669"/>
    <property type="project" value="InterPro"/>
</dbReference>
<comment type="caution">
    <text evidence="5">The sequence shown here is derived from an EMBL/GenBank/DDBJ whole genome shotgun (WGS) entry which is preliminary data.</text>
</comment>
<dbReference type="PANTHER" id="PTHR30480">
    <property type="entry name" value="BETA-HEXOSAMINIDASE-RELATED"/>
    <property type="match status" value="1"/>
</dbReference>
<organism evidence="5 6">
    <name type="scientific">Amantichitinum ursilacus</name>
    <dbReference type="NCBI Taxonomy" id="857265"/>
    <lineage>
        <taxon>Bacteria</taxon>
        <taxon>Pseudomonadati</taxon>
        <taxon>Pseudomonadota</taxon>
        <taxon>Betaproteobacteria</taxon>
        <taxon>Neisseriales</taxon>
        <taxon>Chitinibacteraceae</taxon>
        <taxon>Amantichitinum</taxon>
    </lineage>
</organism>
<gene>
    <name evidence="5" type="primary">ybbD</name>
    <name evidence="5" type="ORF">WG78_09200</name>
</gene>
<protein>
    <submittedName>
        <fullName evidence="5">Putative lipoprotein YbbD</fullName>
    </submittedName>
</protein>
<evidence type="ECO:0000259" key="4">
    <source>
        <dbReference type="Pfam" id="PF00933"/>
    </source>
</evidence>
<evidence type="ECO:0000313" key="5">
    <source>
        <dbReference type="EMBL" id="KPC53256.1"/>
    </source>
</evidence>
<comment type="similarity">
    <text evidence="1">Belongs to the glycosyl hydrolase 3 family.</text>
</comment>
<reference evidence="5 6" key="1">
    <citation type="submission" date="2015-07" db="EMBL/GenBank/DDBJ databases">
        <title>Draft genome sequence of the Amantichitinum ursilacus IGB-41, a new chitin-degrading bacterium.</title>
        <authorList>
            <person name="Kirstahler P."/>
            <person name="Guenther M."/>
            <person name="Grumaz C."/>
            <person name="Rupp S."/>
            <person name="Zibek S."/>
            <person name="Sohn K."/>
        </authorList>
    </citation>
    <scope>NUCLEOTIDE SEQUENCE [LARGE SCALE GENOMIC DNA]</scope>
    <source>
        <strain evidence="5 6">IGB-41</strain>
    </source>
</reference>
<evidence type="ECO:0000256" key="3">
    <source>
        <dbReference type="ARBA" id="ARBA00023295"/>
    </source>
</evidence>
<dbReference type="InterPro" id="IPR001764">
    <property type="entry name" value="Glyco_hydro_3_N"/>
</dbReference>
<dbReference type="Gene3D" id="3.20.20.300">
    <property type="entry name" value="Glycoside hydrolase, family 3, N-terminal domain"/>
    <property type="match status" value="1"/>
</dbReference>
<dbReference type="SUPFAM" id="SSF51445">
    <property type="entry name" value="(Trans)glycosidases"/>
    <property type="match status" value="1"/>
</dbReference>
<evidence type="ECO:0000313" key="6">
    <source>
        <dbReference type="Proteomes" id="UP000037939"/>
    </source>
</evidence>
<accession>A0A0N0GP09</accession>
<keyword evidence="6" id="KW-1185">Reference proteome</keyword>
<sequence length="513" mass="54595">MADLAHLSLKQKIGQLLMVGFDGLRANAHIETLLRDHHVGGVILFRRNVDTPVQVAALNRQLQQINAEHSQIPLLIGVDQEGGMVARVEEGVTPLPSAMAFRAAGSVDACETLTRYANAELHALGFNINFAPDLDVNNNPRNPVIGVRAFGDNPGDVIEYGMAALRGIQAAGMAATAKHFPGHGDTDVDSHLGLPRVPHARARLDAIELAPFRAAIAAGVDTFMSSHVVFPAFEADVDTPATMSHAVLTGLLRQQLGFEGVVFTDCMEMDAIAKGVGTVAGAVAAFKAGADIVLVSHTQALQQGALAALEHAVTTGEISEAQIDQSVARVLALKAKRAMAQWNTLNTDLLPLMLRQPAAVALSEQVHAQAVTLAGRCAPLQPALSVLLITLEVRMRSEIDEVARRTDTLAAPLRALGYTVEEVRLPASPEIVDLERVQRLADAAAQVVCVSYNAVLNPAQQRLIALLPTQRLWLIAGRLPYDLDLAPGAAGRMTAYANRPAALQAVAQRLRAP</sequence>
<dbReference type="InterPro" id="IPR050226">
    <property type="entry name" value="NagZ_Beta-hexosaminidase"/>
</dbReference>
<dbReference type="STRING" id="857265.WG78_09200"/>
<evidence type="ECO:0000256" key="2">
    <source>
        <dbReference type="ARBA" id="ARBA00022801"/>
    </source>
</evidence>
<keyword evidence="5" id="KW-0449">Lipoprotein</keyword>